<keyword evidence="2" id="KW-1185">Reference proteome</keyword>
<dbReference type="EMBL" id="UZAH01034545">
    <property type="protein sequence ID" value="VDP35740.1"/>
    <property type="molecule type" value="Genomic_DNA"/>
</dbReference>
<dbReference type="WBParaSite" id="HPBE_0002297001-mRNA-1">
    <property type="protein sequence ID" value="HPBE_0002297001-mRNA-1"/>
    <property type="gene ID" value="HPBE_0002297001"/>
</dbReference>
<gene>
    <name evidence="1" type="ORF">HPBE_LOCUS22969</name>
</gene>
<reference evidence="3" key="2">
    <citation type="submission" date="2019-09" db="UniProtKB">
        <authorList>
            <consortium name="WormBaseParasite"/>
        </authorList>
    </citation>
    <scope>IDENTIFICATION</scope>
</reference>
<dbReference type="Proteomes" id="UP000050761">
    <property type="component" value="Unassembled WGS sequence"/>
</dbReference>
<sequence length="152" mass="17831">MNLKKWHSVCGYPLREYRRQLRPNYWPDFDDISCRCSCWNEFARERKQAIASNRRAVNARRAARSKQAPSELDFEAHLSDRFMHSLPTEPAFRVICFDSRHGAMSCMYAHRNAGHIPLVLSIFDCGYVCFIEISGEPIDLRRYLEKLKKEAS</sequence>
<dbReference type="AlphaFoldDB" id="A0A3P8CXJ3"/>
<dbReference type="OrthoDB" id="408683at2759"/>
<reference evidence="1 2" key="1">
    <citation type="submission" date="2018-11" db="EMBL/GenBank/DDBJ databases">
        <authorList>
            <consortium name="Pathogen Informatics"/>
        </authorList>
    </citation>
    <scope>NUCLEOTIDE SEQUENCE [LARGE SCALE GENOMIC DNA]</scope>
</reference>
<protein>
    <submittedName>
        <fullName evidence="3">Transposase</fullName>
    </submittedName>
</protein>
<evidence type="ECO:0000313" key="3">
    <source>
        <dbReference type="WBParaSite" id="HPBE_0002297001-mRNA-1"/>
    </source>
</evidence>
<name>A0A3P8CXJ3_HELPZ</name>
<accession>A0A3P8CXJ3</accession>
<organism evidence="1">
    <name type="scientific">Heligmosomoides polygyrus</name>
    <name type="common">Parasitic roundworm</name>
    <dbReference type="NCBI Taxonomy" id="6339"/>
    <lineage>
        <taxon>Eukaryota</taxon>
        <taxon>Metazoa</taxon>
        <taxon>Ecdysozoa</taxon>
        <taxon>Nematoda</taxon>
        <taxon>Chromadorea</taxon>
        <taxon>Rhabditida</taxon>
        <taxon>Rhabditina</taxon>
        <taxon>Rhabditomorpha</taxon>
        <taxon>Strongyloidea</taxon>
        <taxon>Heligmosomidae</taxon>
        <taxon>Heligmosomoides</taxon>
    </lineage>
</organism>
<evidence type="ECO:0000313" key="2">
    <source>
        <dbReference type="Proteomes" id="UP000050761"/>
    </source>
</evidence>
<evidence type="ECO:0000313" key="1">
    <source>
        <dbReference type="EMBL" id="VDP35740.1"/>
    </source>
</evidence>
<proteinExistence type="predicted"/>